<sequence length="262" mass="28977">MNQLVLKSILDPIKFTPFTLPDRAYKDFMGSFLPTSSARTRTQQSGILYHQAAPSKLRKPMLHPMLSYAKVLQGIDRSEVLMLPRMTSNNPPANPRAPNHHQQHEDDTTEGRATIWQEKNVSVAEINNKGKSKLNAKANSFRSDSSDVKPTNGSSSSELSQSCQGDHENCALTPSSHAQQPPRDYLAADKAPVFDPALMVAQSAYKYKQNRRKTGQSSGQKEVEEPAETKSANCVVVWRGDSVVYLPPPSPDQTVNSQDTKD</sequence>
<comment type="caution">
    <text evidence="2">The sequence shown here is derived from an EMBL/GenBank/DDBJ whole genome shotgun (WGS) entry which is preliminary data.</text>
</comment>
<reference evidence="2" key="1">
    <citation type="journal article" date="2021" name="IMA Fungus">
        <title>Genomic characterization of three marine fungi, including Emericellopsis atlantica sp. nov. with signatures of a generalist lifestyle and marine biomass degradation.</title>
        <authorList>
            <person name="Hagestad O.C."/>
            <person name="Hou L."/>
            <person name="Andersen J.H."/>
            <person name="Hansen E.H."/>
            <person name="Altermark B."/>
            <person name="Li C."/>
            <person name="Kuhnert E."/>
            <person name="Cox R.J."/>
            <person name="Crous P.W."/>
            <person name="Spatafora J.W."/>
            <person name="Lail K."/>
            <person name="Amirebrahimi M."/>
            <person name="Lipzen A."/>
            <person name="Pangilinan J."/>
            <person name="Andreopoulos W."/>
            <person name="Hayes R.D."/>
            <person name="Ng V."/>
            <person name="Grigoriev I.V."/>
            <person name="Jackson S.A."/>
            <person name="Sutton T.D.S."/>
            <person name="Dobson A.D.W."/>
            <person name="Rama T."/>
        </authorList>
    </citation>
    <scope>NUCLEOTIDE SEQUENCE</scope>
    <source>
        <strain evidence="2">TS7</strain>
    </source>
</reference>
<evidence type="ECO:0000313" key="3">
    <source>
        <dbReference type="Proteomes" id="UP000887229"/>
    </source>
</evidence>
<evidence type="ECO:0000256" key="1">
    <source>
        <dbReference type="SAM" id="MobiDB-lite"/>
    </source>
</evidence>
<accession>A0A9P7ZK88</accession>
<dbReference type="RefSeq" id="XP_046117175.1">
    <property type="nucleotide sequence ID" value="XM_046262291.1"/>
</dbReference>
<feature type="region of interest" description="Disordered" evidence="1">
    <location>
        <begin position="208"/>
        <end position="232"/>
    </location>
</feature>
<dbReference type="GeneID" id="70293194"/>
<feature type="compositionally biased region" description="Polar residues" evidence="1">
    <location>
        <begin position="137"/>
        <end position="153"/>
    </location>
</feature>
<gene>
    <name evidence="2" type="ORF">F5Z01DRAFT_637507</name>
</gene>
<keyword evidence="3" id="KW-1185">Reference proteome</keyword>
<feature type="region of interest" description="Disordered" evidence="1">
    <location>
        <begin position="85"/>
        <end position="110"/>
    </location>
</feature>
<feature type="region of interest" description="Disordered" evidence="1">
    <location>
        <begin position="126"/>
        <end position="183"/>
    </location>
</feature>
<proteinExistence type="predicted"/>
<organism evidence="2 3">
    <name type="scientific">Emericellopsis atlantica</name>
    <dbReference type="NCBI Taxonomy" id="2614577"/>
    <lineage>
        <taxon>Eukaryota</taxon>
        <taxon>Fungi</taxon>
        <taxon>Dikarya</taxon>
        <taxon>Ascomycota</taxon>
        <taxon>Pezizomycotina</taxon>
        <taxon>Sordariomycetes</taxon>
        <taxon>Hypocreomycetidae</taxon>
        <taxon>Hypocreales</taxon>
        <taxon>Bionectriaceae</taxon>
        <taxon>Emericellopsis</taxon>
    </lineage>
</organism>
<protein>
    <submittedName>
        <fullName evidence="2">Uncharacterized protein</fullName>
    </submittedName>
</protein>
<name>A0A9P7ZK88_9HYPO</name>
<dbReference type="EMBL" id="MU251258">
    <property type="protein sequence ID" value="KAG9253251.1"/>
    <property type="molecule type" value="Genomic_DNA"/>
</dbReference>
<dbReference type="AlphaFoldDB" id="A0A9P7ZK88"/>
<dbReference type="Proteomes" id="UP000887229">
    <property type="component" value="Unassembled WGS sequence"/>
</dbReference>
<evidence type="ECO:0000313" key="2">
    <source>
        <dbReference type="EMBL" id="KAG9253251.1"/>
    </source>
</evidence>